<proteinExistence type="predicted"/>
<protein>
    <submittedName>
        <fullName evidence="2">Uncharacterized protein</fullName>
    </submittedName>
</protein>
<keyword evidence="3" id="KW-1185">Reference proteome</keyword>
<dbReference type="AlphaFoldDB" id="H0QNB2"/>
<keyword evidence="1" id="KW-0732">Signal</keyword>
<reference evidence="2 3" key="1">
    <citation type="submission" date="2011-12" db="EMBL/GenBank/DDBJ databases">
        <title>Whole genome shotgun sequence of Arthrobacter globiformis NBRC 12137.</title>
        <authorList>
            <person name="Miyazawa S."/>
            <person name="Hosoyama A."/>
            <person name="Tsuchikane K."/>
            <person name="Katsumata H."/>
            <person name="Yamazaki S."/>
            <person name="Fujita N."/>
        </authorList>
    </citation>
    <scope>NUCLEOTIDE SEQUENCE [LARGE SCALE GENOMIC DNA]</scope>
    <source>
        <strain evidence="2 3">NBRC 12137</strain>
    </source>
</reference>
<dbReference type="RefSeq" id="WP_003802614.1">
    <property type="nucleotide sequence ID" value="NZ_BAEG01000064.1"/>
</dbReference>
<feature type="chain" id="PRO_5038835003" evidence="1">
    <location>
        <begin position="22"/>
        <end position="167"/>
    </location>
</feature>
<name>H0QNB2_ARTG1</name>
<dbReference type="STRING" id="1077972.ARGLB_064_00750"/>
<organism evidence="2 3">
    <name type="scientific">Arthrobacter globiformis (strain ATCC 8010 / DSM 20124 / JCM 1332 / NBRC 12137 / NCIMB 8907 / NRRL B-2979 / 168)</name>
    <dbReference type="NCBI Taxonomy" id="1077972"/>
    <lineage>
        <taxon>Bacteria</taxon>
        <taxon>Bacillati</taxon>
        <taxon>Actinomycetota</taxon>
        <taxon>Actinomycetes</taxon>
        <taxon>Micrococcales</taxon>
        <taxon>Micrococcaceae</taxon>
        <taxon>Arthrobacter</taxon>
    </lineage>
</organism>
<accession>H0QNB2</accession>
<dbReference type="EMBL" id="BAEG01000064">
    <property type="protein sequence ID" value="GAB14313.1"/>
    <property type="molecule type" value="Genomic_DNA"/>
</dbReference>
<evidence type="ECO:0000313" key="3">
    <source>
        <dbReference type="Proteomes" id="UP000003828"/>
    </source>
</evidence>
<dbReference type="Proteomes" id="UP000003828">
    <property type="component" value="Unassembled WGS sequence"/>
</dbReference>
<dbReference type="Pfam" id="PF08310">
    <property type="entry name" value="LGFP"/>
    <property type="match status" value="2"/>
</dbReference>
<evidence type="ECO:0000256" key="1">
    <source>
        <dbReference type="SAM" id="SignalP"/>
    </source>
</evidence>
<evidence type="ECO:0000313" key="2">
    <source>
        <dbReference type="EMBL" id="GAB14313.1"/>
    </source>
</evidence>
<dbReference type="eggNOG" id="COG5479">
    <property type="taxonomic scope" value="Bacteria"/>
</dbReference>
<feature type="signal peptide" evidence="1">
    <location>
        <begin position="1"/>
        <end position="21"/>
    </location>
</feature>
<gene>
    <name evidence="2" type="ORF">ARGLB_064_00750</name>
</gene>
<dbReference type="InterPro" id="IPR013207">
    <property type="entry name" value="LGFP"/>
</dbReference>
<sequence length="167" mass="17311">MRSKVLGAVLGLGLLCSSVLAVVPVHAASDAGGVIGTPMPRDEQISTVAAGNDLGSALGPVRTGLKDGGAYRQYQRGFVVYSQSTGAQVSRGAIRTAYGKLGYEKGRLGYPTMLEGILSQNGSLGYPLTGELIDPDGRRMQKFQGGQIIWSAEDGAVVQAATPHASF</sequence>
<comment type="caution">
    <text evidence="2">The sequence shown here is derived from an EMBL/GenBank/DDBJ whole genome shotgun (WGS) entry which is preliminary data.</text>
</comment>